<organism evidence="6 7">
    <name type="scientific">Acacia crassicarpa</name>
    <name type="common">northern wattle</name>
    <dbReference type="NCBI Taxonomy" id="499986"/>
    <lineage>
        <taxon>Eukaryota</taxon>
        <taxon>Viridiplantae</taxon>
        <taxon>Streptophyta</taxon>
        <taxon>Embryophyta</taxon>
        <taxon>Tracheophyta</taxon>
        <taxon>Spermatophyta</taxon>
        <taxon>Magnoliopsida</taxon>
        <taxon>eudicotyledons</taxon>
        <taxon>Gunneridae</taxon>
        <taxon>Pentapetalae</taxon>
        <taxon>rosids</taxon>
        <taxon>fabids</taxon>
        <taxon>Fabales</taxon>
        <taxon>Fabaceae</taxon>
        <taxon>Caesalpinioideae</taxon>
        <taxon>mimosoid clade</taxon>
        <taxon>Acacieae</taxon>
        <taxon>Acacia</taxon>
    </lineage>
</organism>
<evidence type="ECO:0000256" key="3">
    <source>
        <dbReference type="ARBA" id="ARBA00022679"/>
    </source>
</evidence>
<accession>A0AAE1IXG2</accession>
<evidence type="ECO:0000313" key="6">
    <source>
        <dbReference type="EMBL" id="KAK4258766.1"/>
    </source>
</evidence>
<dbReference type="EMBL" id="JAWXYG010000011">
    <property type="protein sequence ID" value="KAK4258766.1"/>
    <property type="molecule type" value="Genomic_DNA"/>
</dbReference>
<dbReference type="PANTHER" id="PTHR48047">
    <property type="entry name" value="GLYCOSYLTRANSFERASE"/>
    <property type="match status" value="1"/>
</dbReference>
<dbReference type="InterPro" id="IPR002213">
    <property type="entry name" value="UDP_glucos_trans"/>
</dbReference>
<dbReference type="InterPro" id="IPR035595">
    <property type="entry name" value="UDP_glycos_trans_CS"/>
</dbReference>
<sequence>MGSENPPLHIFLFPFIAHGHIIPTIDMAKLFADRGVQATIITTPLNSPIISKSLQSFNTLIQIKTIEFPCVQVGFPQGFENMNSIPSPDLIPKFFEATALLQEPLEQILQQSVPDCLIADMFFPWATDSAAKFGIPAILFHGTGFFSLCASECLRLHRPYDHVSSDSETFVIPNLPGEITMTRSQVPDFLKYNEDTIISRLLIASKEAELTSYGVIVNSFYELEKDYADHYRNFLGRKAWHIGPLTLFNTKIEKKTEVQEHDCLKWLDTKKPKSVVYVCFGSTTSFPEYQLREIAMGLEASGQQFIWIVRKPKKDEHYREEEQEWLPRGFEKRMEGKGLIIRGWAPQVKILENRAIGAFVTHCGWNSTLESMSEGVPMVTWPVFAEQFYNEKLVTEVLKIGVRVGATKWMRMMGDRDCINWEAIEKAVNRVMEGEEAEEMRNRAKVLALKAGKAVEKGGSSYSDLNSLIQDLSRRRRQLEEIKC</sequence>
<evidence type="ECO:0000256" key="2">
    <source>
        <dbReference type="ARBA" id="ARBA00022676"/>
    </source>
</evidence>
<name>A0AAE1IXG2_9FABA</name>
<reference evidence="6" key="1">
    <citation type="submission" date="2023-10" db="EMBL/GenBank/DDBJ databases">
        <title>Chromosome-level genome of the transformable northern wattle, Acacia crassicarpa.</title>
        <authorList>
            <person name="Massaro I."/>
            <person name="Sinha N.R."/>
            <person name="Poethig S."/>
            <person name="Leichty A.R."/>
        </authorList>
    </citation>
    <scope>NUCLEOTIDE SEQUENCE</scope>
    <source>
        <strain evidence="6">Acra3RX</strain>
        <tissue evidence="6">Leaf</tissue>
    </source>
</reference>
<dbReference type="Pfam" id="PF00201">
    <property type="entry name" value="UDPGT"/>
    <property type="match status" value="1"/>
</dbReference>
<evidence type="ECO:0000256" key="5">
    <source>
        <dbReference type="RuleBase" id="RU362057"/>
    </source>
</evidence>
<dbReference type="Proteomes" id="UP001293593">
    <property type="component" value="Unassembled WGS sequence"/>
</dbReference>
<keyword evidence="3 4" id="KW-0808">Transferase</keyword>
<gene>
    <name evidence="6" type="ORF">QN277_005177</name>
</gene>
<dbReference type="SUPFAM" id="SSF53756">
    <property type="entry name" value="UDP-Glycosyltransferase/glycogen phosphorylase"/>
    <property type="match status" value="1"/>
</dbReference>
<proteinExistence type="inferred from homology"/>
<dbReference type="PROSITE" id="PS00375">
    <property type="entry name" value="UDPGT"/>
    <property type="match status" value="1"/>
</dbReference>
<comment type="caution">
    <text evidence="6">The sequence shown here is derived from an EMBL/GenBank/DDBJ whole genome shotgun (WGS) entry which is preliminary data.</text>
</comment>
<dbReference type="CDD" id="cd03784">
    <property type="entry name" value="GT1_Gtf-like"/>
    <property type="match status" value="1"/>
</dbReference>
<dbReference type="GO" id="GO:0035251">
    <property type="term" value="F:UDP-glucosyltransferase activity"/>
    <property type="evidence" value="ECO:0007669"/>
    <property type="project" value="TreeGrafter"/>
</dbReference>
<dbReference type="FunFam" id="3.40.50.2000:FF:000071">
    <property type="entry name" value="Glycosyltransferase"/>
    <property type="match status" value="1"/>
</dbReference>
<protein>
    <recommendedName>
        <fullName evidence="5">Glycosyltransferase</fullName>
        <ecNumber evidence="5">2.4.1.-</ecNumber>
    </recommendedName>
</protein>
<keyword evidence="7" id="KW-1185">Reference proteome</keyword>
<dbReference type="AlphaFoldDB" id="A0AAE1IXG2"/>
<dbReference type="PANTHER" id="PTHR48047:SF45">
    <property type="entry name" value="SCOPOLETIN GLUCOSYLTRANSFERASE-LIKE"/>
    <property type="match status" value="1"/>
</dbReference>
<dbReference type="Gene3D" id="3.40.50.2000">
    <property type="entry name" value="Glycogen Phosphorylase B"/>
    <property type="match status" value="2"/>
</dbReference>
<evidence type="ECO:0000256" key="4">
    <source>
        <dbReference type="RuleBase" id="RU003718"/>
    </source>
</evidence>
<dbReference type="FunFam" id="3.40.50.2000:FF:000047">
    <property type="entry name" value="Glycosyltransferase"/>
    <property type="match status" value="1"/>
</dbReference>
<dbReference type="EC" id="2.4.1.-" evidence="5"/>
<evidence type="ECO:0000256" key="1">
    <source>
        <dbReference type="ARBA" id="ARBA00009995"/>
    </source>
</evidence>
<keyword evidence="2 4" id="KW-0328">Glycosyltransferase</keyword>
<evidence type="ECO:0000313" key="7">
    <source>
        <dbReference type="Proteomes" id="UP001293593"/>
    </source>
</evidence>
<comment type="similarity">
    <text evidence="1 4">Belongs to the UDP-glycosyltransferase family.</text>
</comment>